<reference evidence="1 2" key="2">
    <citation type="journal article" date="2022" name="Mol. Ecol. Resour.">
        <title>The genomes of chicory, endive, great burdock and yacon provide insights into Asteraceae paleo-polyploidization history and plant inulin production.</title>
        <authorList>
            <person name="Fan W."/>
            <person name="Wang S."/>
            <person name="Wang H."/>
            <person name="Wang A."/>
            <person name="Jiang F."/>
            <person name="Liu H."/>
            <person name="Zhao H."/>
            <person name="Xu D."/>
            <person name="Zhang Y."/>
        </authorList>
    </citation>
    <scope>NUCLEOTIDE SEQUENCE [LARGE SCALE GENOMIC DNA]</scope>
    <source>
        <strain evidence="2">cv. Punajuju</strain>
        <tissue evidence="1">Leaves</tissue>
    </source>
</reference>
<dbReference type="Proteomes" id="UP001055811">
    <property type="component" value="Linkage Group LG04"/>
</dbReference>
<gene>
    <name evidence="1" type="ORF">L2E82_22590</name>
</gene>
<keyword evidence="2" id="KW-1185">Reference proteome</keyword>
<sequence length="119" mass="13688">MTRTELNDRWVDIDSFTEDTNASDDLDNTSDASDSRIVKRVVQDRSLSIGAEVKEKAADNLKLRDKDDTLEKHRSSLKYEQVLKAQNLLDYESEWVKKLSLKDEEISSLKEKLSAQVLQ</sequence>
<reference evidence="2" key="1">
    <citation type="journal article" date="2022" name="Mol. Ecol. Resour.">
        <title>The genomes of chicory, endive, great burdock and yacon provide insights into Asteraceae palaeo-polyploidization history and plant inulin production.</title>
        <authorList>
            <person name="Fan W."/>
            <person name="Wang S."/>
            <person name="Wang H."/>
            <person name="Wang A."/>
            <person name="Jiang F."/>
            <person name="Liu H."/>
            <person name="Zhao H."/>
            <person name="Xu D."/>
            <person name="Zhang Y."/>
        </authorList>
    </citation>
    <scope>NUCLEOTIDE SEQUENCE [LARGE SCALE GENOMIC DNA]</scope>
    <source>
        <strain evidence="2">cv. Punajuju</strain>
    </source>
</reference>
<protein>
    <submittedName>
        <fullName evidence="1">Uncharacterized protein</fullName>
    </submittedName>
</protein>
<evidence type="ECO:0000313" key="1">
    <source>
        <dbReference type="EMBL" id="KAI3751502.1"/>
    </source>
</evidence>
<dbReference type="EMBL" id="CM042012">
    <property type="protein sequence ID" value="KAI3751502.1"/>
    <property type="molecule type" value="Genomic_DNA"/>
</dbReference>
<comment type="caution">
    <text evidence="1">The sequence shown here is derived from an EMBL/GenBank/DDBJ whole genome shotgun (WGS) entry which is preliminary data.</text>
</comment>
<accession>A0ACB9DY60</accession>
<evidence type="ECO:0000313" key="2">
    <source>
        <dbReference type="Proteomes" id="UP001055811"/>
    </source>
</evidence>
<organism evidence="1 2">
    <name type="scientific">Cichorium intybus</name>
    <name type="common">Chicory</name>
    <dbReference type="NCBI Taxonomy" id="13427"/>
    <lineage>
        <taxon>Eukaryota</taxon>
        <taxon>Viridiplantae</taxon>
        <taxon>Streptophyta</taxon>
        <taxon>Embryophyta</taxon>
        <taxon>Tracheophyta</taxon>
        <taxon>Spermatophyta</taxon>
        <taxon>Magnoliopsida</taxon>
        <taxon>eudicotyledons</taxon>
        <taxon>Gunneridae</taxon>
        <taxon>Pentapetalae</taxon>
        <taxon>asterids</taxon>
        <taxon>campanulids</taxon>
        <taxon>Asterales</taxon>
        <taxon>Asteraceae</taxon>
        <taxon>Cichorioideae</taxon>
        <taxon>Cichorieae</taxon>
        <taxon>Cichoriinae</taxon>
        <taxon>Cichorium</taxon>
    </lineage>
</organism>
<name>A0ACB9DY60_CICIN</name>
<proteinExistence type="predicted"/>